<dbReference type="InterPro" id="IPR006073">
    <property type="entry name" value="GTP-bd"/>
</dbReference>
<accession>A0A2V5HYN8</accession>
<dbReference type="InterPro" id="IPR030393">
    <property type="entry name" value="G_ENGB_dom"/>
</dbReference>
<dbReference type="Pfam" id="PF01926">
    <property type="entry name" value="MMR_HSR1"/>
    <property type="match status" value="1"/>
</dbReference>
<sequence>MVIQLYTLRSSIRPLQAQVHRYFSSAVTARNSSPAEPPLEEDFFCPAEPPKPQEPQHPTSPQTLPSDLPAPPTPKTLLSNLPATILNDYYETECPNDAQLAYADKFFAPSRHSPVKLWSASKFRTTPMSAHEPEVCFLGRSNVGKSSLLNALMTGELCYTSSKPGRTREMNAFGIGGTKGGESKIVLLDMPGYGYGGRYDWGKEIMKYLRKRKQLRRIFLLIDGFHGMKPMDRVIIRWLSEYGLPYQIVVPKIDKVLVKQRNQLRSGVSESGLAACRDLHREFREAAAEIAQEWNGPPPLGETLTACAQLERTPGHYIGISALRWAILKAAGYDANLDAEGNVIKQEKVVAAPMRVQKEEGKGEGEEEKKNTGKKAGQVAIRKVTARPSKRSSRVSPKRR</sequence>
<organism evidence="10 11">
    <name type="scientific">Aspergillus violaceofuscus (strain CBS 115571)</name>
    <dbReference type="NCBI Taxonomy" id="1450538"/>
    <lineage>
        <taxon>Eukaryota</taxon>
        <taxon>Fungi</taxon>
        <taxon>Dikarya</taxon>
        <taxon>Ascomycota</taxon>
        <taxon>Pezizomycotina</taxon>
        <taxon>Eurotiomycetes</taxon>
        <taxon>Eurotiomycetidae</taxon>
        <taxon>Eurotiales</taxon>
        <taxon>Aspergillaceae</taxon>
        <taxon>Aspergillus</taxon>
    </lineage>
</organism>
<evidence type="ECO:0000256" key="1">
    <source>
        <dbReference type="ARBA" id="ARBA00001946"/>
    </source>
</evidence>
<feature type="compositionally biased region" description="Polar residues" evidence="8">
    <location>
        <begin position="56"/>
        <end position="65"/>
    </location>
</feature>
<protein>
    <recommendedName>
        <fullName evidence="3">GTP-binding protein 8</fullName>
    </recommendedName>
</protein>
<dbReference type="OMA" id="LCYYWDT"/>
<keyword evidence="6" id="KW-0460">Magnesium</keyword>
<feature type="compositionally biased region" description="Basic and acidic residues" evidence="8">
    <location>
        <begin position="356"/>
        <end position="371"/>
    </location>
</feature>
<dbReference type="PROSITE" id="PS51706">
    <property type="entry name" value="G_ENGB"/>
    <property type="match status" value="1"/>
</dbReference>
<dbReference type="NCBIfam" id="TIGR03598">
    <property type="entry name" value="GTPase_YsxC"/>
    <property type="match status" value="1"/>
</dbReference>
<evidence type="ECO:0000313" key="10">
    <source>
        <dbReference type="EMBL" id="PYI21400.1"/>
    </source>
</evidence>
<name>A0A2V5HYN8_ASPV1</name>
<evidence type="ECO:0000256" key="2">
    <source>
        <dbReference type="ARBA" id="ARBA00009638"/>
    </source>
</evidence>
<evidence type="ECO:0000256" key="6">
    <source>
        <dbReference type="ARBA" id="ARBA00022842"/>
    </source>
</evidence>
<dbReference type="InterPro" id="IPR027417">
    <property type="entry name" value="P-loop_NTPase"/>
</dbReference>
<dbReference type="PANTHER" id="PTHR46498:SF1">
    <property type="entry name" value="GTP-BINDING PROTEIN 8"/>
    <property type="match status" value="1"/>
</dbReference>
<keyword evidence="5" id="KW-0547">Nucleotide-binding</keyword>
<feature type="compositionally biased region" description="Basic residues" evidence="8">
    <location>
        <begin position="384"/>
        <end position="400"/>
    </location>
</feature>
<dbReference type="InterPro" id="IPR052279">
    <property type="entry name" value="EngB_GTPase"/>
</dbReference>
<dbReference type="Proteomes" id="UP000249829">
    <property type="component" value="Unassembled WGS sequence"/>
</dbReference>
<dbReference type="CDD" id="cd01876">
    <property type="entry name" value="YihA_EngB"/>
    <property type="match status" value="1"/>
</dbReference>
<dbReference type="InterPro" id="IPR019987">
    <property type="entry name" value="GTP-bd_ribosome_bio_YsxC"/>
</dbReference>
<evidence type="ECO:0000313" key="11">
    <source>
        <dbReference type="Proteomes" id="UP000249829"/>
    </source>
</evidence>
<dbReference type="EMBL" id="KZ825117">
    <property type="protein sequence ID" value="PYI21400.1"/>
    <property type="molecule type" value="Genomic_DNA"/>
</dbReference>
<feature type="domain" description="EngB-type G" evidence="9">
    <location>
        <begin position="131"/>
        <end position="293"/>
    </location>
</feature>
<dbReference type="PANTHER" id="PTHR46498">
    <property type="entry name" value="GTP-BINDING PROTEIN 8"/>
    <property type="match status" value="1"/>
</dbReference>
<keyword evidence="4" id="KW-0479">Metal-binding</keyword>
<evidence type="ECO:0000256" key="7">
    <source>
        <dbReference type="ARBA" id="ARBA00023134"/>
    </source>
</evidence>
<evidence type="ECO:0000256" key="5">
    <source>
        <dbReference type="ARBA" id="ARBA00022741"/>
    </source>
</evidence>
<dbReference type="Gene3D" id="3.40.50.300">
    <property type="entry name" value="P-loop containing nucleotide triphosphate hydrolases"/>
    <property type="match status" value="1"/>
</dbReference>
<feature type="region of interest" description="Disordered" evidence="8">
    <location>
        <begin position="353"/>
        <end position="400"/>
    </location>
</feature>
<dbReference type="GO" id="GO:0005739">
    <property type="term" value="C:mitochondrion"/>
    <property type="evidence" value="ECO:0007669"/>
    <property type="project" value="TreeGrafter"/>
</dbReference>
<dbReference type="FunFam" id="3.40.50.300:FF:001874">
    <property type="entry name" value="GTP binding protein (EngB), putative"/>
    <property type="match status" value="1"/>
</dbReference>
<evidence type="ECO:0000256" key="3">
    <source>
        <dbReference type="ARBA" id="ARBA00015370"/>
    </source>
</evidence>
<comment type="cofactor">
    <cofactor evidence="1">
        <name>Mg(2+)</name>
        <dbReference type="ChEBI" id="CHEBI:18420"/>
    </cofactor>
</comment>
<comment type="similarity">
    <text evidence="2">Belongs to the TRAFAC class TrmE-Era-EngA-EngB-Septin-like GTPase superfamily. EngB GTPase family.</text>
</comment>
<dbReference type="GO" id="GO:0046872">
    <property type="term" value="F:metal ion binding"/>
    <property type="evidence" value="ECO:0007669"/>
    <property type="project" value="UniProtKB-KW"/>
</dbReference>
<dbReference type="STRING" id="1450538.A0A2V5HYN8"/>
<dbReference type="SUPFAM" id="SSF52540">
    <property type="entry name" value="P-loop containing nucleoside triphosphate hydrolases"/>
    <property type="match status" value="1"/>
</dbReference>
<evidence type="ECO:0000256" key="8">
    <source>
        <dbReference type="SAM" id="MobiDB-lite"/>
    </source>
</evidence>
<keyword evidence="11" id="KW-1185">Reference proteome</keyword>
<dbReference type="GO" id="GO:0005525">
    <property type="term" value="F:GTP binding"/>
    <property type="evidence" value="ECO:0007669"/>
    <property type="project" value="UniProtKB-KW"/>
</dbReference>
<feature type="region of interest" description="Disordered" evidence="8">
    <location>
        <begin position="30"/>
        <end position="75"/>
    </location>
</feature>
<reference evidence="10 11" key="1">
    <citation type="submission" date="2018-02" db="EMBL/GenBank/DDBJ databases">
        <title>The genomes of Aspergillus section Nigri reveals drivers in fungal speciation.</title>
        <authorList>
            <consortium name="DOE Joint Genome Institute"/>
            <person name="Vesth T.C."/>
            <person name="Nybo J."/>
            <person name="Theobald S."/>
            <person name="Brandl J."/>
            <person name="Frisvad J.C."/>
            <person name="Nielsen K.F."/>
            <person name="Lyhne E.K."/>
            <person name="Kogle M.E."/>
            <person name="Kuo A."/>
            <person name="Riley R."/>
            <person name="Clum A."/>
            <person name="Nolan M."/>
            <person name="Lipzen A."/>
            <person name="Salamov A."/>
            <person name="Henrissat B."/>
            <person name="Wiebenga A."/>
            <person name="De vries R.P."/>
            <person name="Grigoriev I.V."/>
            <person name="Mortensen U.H."/>
            <person name="Andersen M.R."/>
            <person name="Baker S.E."/>
        </authorList>
    </citation>
    <scope>NUCLEOTIDE SEQUENCE [LARGE SCALE GENOMIC DNA]</scope>
    <source>
        <strain evidence="10 11">CBS 115571</strain>
    </source>
</reference>
<keyword evidence="7" id="KW-0342">GTP-binding</keyword>
<gene>
    <name evidence="10" type="ORF">BO99DRAFT_328593</name>
</gene>
<evidence type="ECO:0000256" key="4">
    <source>
        <dbReference type="ARBA" id="ARBA00022723"/>
    </source>
</evidence>
<proteinExistence type="inferred from homology"/>
<dbReference type="AlphaFoldDB" id="A0A2V5HYN8"/>
<evidence type="ECO:0000259" key="9">
    <source>
        <dbReference type="PROSITE" id="PS51706"/>
    </source>
</evidence>